<dbReference type="PIRSF" id="PIRSF017388">
    <property type="entry name" value="Esterase_lipase"/>
    <property type="match status" value="1"/>
</dbReference>
<dbReference type="RefSeq" id="WP_310059799.1">
    <property type="nucleotide sequence ID" value="NZ_JAVDVQ010000017.1"/>
</dbReference>
<evidence type="ECO:0000313" key="4">
    <source>
        <dbReference type="Proteomes" id="UP001252243"/>
    </source>
</evidence>
<dbReference type="Gene3D" id="3.40.50.1820">
    <property type="entry name" value="alpha/beta hydrolase"/>
    <property type="match status" value="1"/>
</dbReference>
<dbReference type="SUPFAM" id="SSF53474">
    <property type="entry name" value="alpha/beta-Hydrolases"/>
    <property type="match status" value="1"/>
</dbReference>
<accession>A0ABU1UFU9</accession>
<protein>
    <submittedName>
        <fullName evidence="3">Carboxylesterase</fullName>
        <ecNumber evidence="3">3.1.1.1</ecNumber>
    </submittedName>
</protein>
<keyword evidence="4" id="KW-1185">Reference proteome</keyword>
<dbReference type="PANTHER" id="PTHR43798">
    <property type="entry name" value="MONOACYLGLYCEROL LIPASE"/>
    <property type="match status" value="1"/>
</dbReference>
<proteinExistence type="predicted"/>
<evidence type="ECO:0000313" key="3">
    <source>
        <dbReference type="EMBL" id="MDR7084038.1"/>
    </source>
</evidence>
<dbReference type="EC" id="3.1.1.1" evidence="3"/>
<gene>
    <name evidence="3" type="ORF">J2X01_003345</name>
</gene>
<feature type="domain" description="Serine aminopeptidase S33" evidence="2">
    <location>
        <begin position="26"/>
        <end position="234"/>
    </location>
</feature>
<evidence type="ECO:0000259" key="2">
    <source>
        <dbReference type="Pfam" id="PF12146"/>
    </source>
</evidence>
<dbReference type="Proteomes" id="UP001252243">
    <property type="component" value="Unassembled WGS sequence"/>
</dbReference>
<dbReference type="InterPro" id="IPR029058">
    <property type="entry name" value="AB_hydrolase_fold"/>
</dbReference>
<comment type="caution">
    <text evidence="3">The sequence shown here is derived from an EMBL/GenBank/DDBJ whole genome shotgun (WGS) entry which is preliminary data.</text>
</comment>
<reference evidence="3 4" key="1">
    <citation type="submission" date="2023-07" db="EMBL/GenBank/DDBJ databases">
        <title>Sorghum-associated microbial communities from plants grown in Nebraska, USA.</title>
        <authorList>
            <person name="Schachtman D."/>
        </authorList>
    </citation>
    <scope>NUCLEOTIDE SEQUENCE [LARGE SCALE GENOMIC DNA]</scope>
    <source>
        <strain evidence="3 4">BE167</strain>
    </source>
</reference>
<dbReference type="InterPro" id="IPR050266">
    <property type="entry name" value="AB_hydrolase_sf"/>
</dbReference>
<dbReference type="PANTHER" id="PTHR43798:SF31">
    <property type="entry name" value="AB HYDROLASE SUPERFAMILY PROTEIN YCLE"/>
    <property type="match status" value="1"/>
</dbReference>
<name>A0ABU1UFU9_9MICC</name>
<dbReference type="EMBL" id="JAVDVQ010000017">
    <property type="protein sequence ID" value="MDR7084038.1"/>
    <property type="molecule type" value="Genomic_DNA"/>
</dbReference>
<dbReference type="InterPro" id="IPR022742">
    <property type="entry name" value="Hydrolase_4"/>
</dbReference>
<keyword evidence="1 3" id="KW-0378">Hydrolase</keyword>
<dbReference type="Pfam" id="PF12146">
    <property type="entry name" value="Hydrolase_4"/>
    <property type="match status" value="1"/>
</dbReference>
<dbReference type="InterPro" id="IPR012354">
    <property type="entry name" value="Esterase_lipase"/>
</dbReference>
<organism evidence="3 4">
    <name type="scientific">Arthrobacter ginsengisoli</name>
    <dbReference type="NCBI Taxonomy" id="1356565"/>
    <lineage>
        <taxon>Bacteria</taxon>
        <taxon>Bacillati</taxon>
        <taxon>Actinomycetota</taxon>
        <taxon>Actinomycetes</taxon>
        <taxon>Micrococcales</taxon>
        <taxon>Micrococcaceae</taxon>
        <taxon>Arthrobacter</taxon>
    </lineage>
</organism>
<evidence type="ECO:0000256" key="1">
    <source>
        <dbReference type="ARBA" id="ARBA00022801"/>
    </source>
</evidence>
<sequence length="274" mass="29392">MTGSSIPAEPAAFRYPGHGANAGIGVAICHGFTGSPLSVVPWAEHLARQGFAVSVPMLPGHGTDWRDLARHAWQDWYGAFETAYLELAAGTRHCYVAGLSMGGTIALRAAARHDVTGVAVVNPGLSFYDRRVRYIGLLKHIRRTTIPVPEQNPTAAATEDGDYSRTPLEAVHQLSRLFKATLRELPRVAAPALVFKSETDIVVPPSSLELLRERLGSRELAVVSLPNSGHVATLDVDARLIFDKSVQFFLQHSAAAVLPAAPPDQPATTAPETP</sequence>
<dbReference type="GO" id="GO:0106435">
    <property type="term" value="F:carboxylesterase activity"/>
    <property type="evidence" value="ECO:0007669"/>
    <property type="project" value="UniProtKB-EC"/>
</dbReference>